<evidence type="ECO:0000256" key="1">
    <source>
        <dbReference type="SAM" id="Phobius"/>
    </source>
</evidence>
<dbReference type="Proteomes" id="UP001295469">
    <property type="component" value="Chromosome C07"/>
</dbReference>
<feature type="transmembrane region" description="Helical" evidence="1">
    <location>
        <begin position="180"/>
        <end position="204"/>
    </location>
</feature>
<dbReference type="GO" id="GO:0043022">
    <property type="term" value="F:ribosome binding"/>
    <property type="evidence" value="ECO:0007669"/>
    <property type="project" value="InterPro"/>
</dbReference>
<accession>A0A816N338</accession>
<dbReference type="PANTHER" id="PTHR47346">
    <property type="entry name" value="HYDROLASES, ACTING ON ESTER BOND"/>
    <property type="match status" value="1"/>
</dbReference>
<evidence type="ECO:0000259" key="2">
    <source>
        <dbReference type="Pfam" id="PF01287"/>
    </source>
</evidence>
<evidence type="ECO:0000313" key="3">
    <source>
        <dbReference type="EMBL" id="CAF2005308.1"/>
    </source>
</evidence>
<dbReference type="InterPro" id="IPR020189">
    <property type="entry name" value="IF5A_C"/>
</dbReference>
<protein>
    <submittedName>
        <fullName evidence="3">(rape) hypothetical protein</fullName>
    </submittedName>
</protein>
<dbReference type="PANTHER" id="PTHR47346:SF1">
    <property type="entry name" value="GPI INOSITOL-DEACYLASE"/>
    <property type="match status" value="1"/>
</dbReference>
<dbReference type="GO" id="GO:0045901">
    <property type="term" value="P:positive regulation of translational elongation"/>
    <property type="evidence" value="ECO:0007669"/>
    <property type="project" value="InterPro"/>
</dbReference>
<sequence length="380" mass="42759">MTTGSSHDGASRRASKIGNRKRTLRLASEIVLNDHIDIKGKPCRVLEAYTKRSLRYFYTIDILTGYIVWSIVPTSTKFVIPDVSTDIYQLIGISYKNHSVTLLHLSSDYTRNDIFLPEDRQLRNLMVNGFNDDKIVYVAVVSSLGKDAVYRVQVDDKTDSAISDVVANNAIRILKLNTTIVMTLVAVTLVTFVHTALGLFVLLASHALCCHNSMCCIMMASKRKESVDQKNEAESRQESLSVDMSEKSFVETQADIFSHRHGLLILHLLAALMFRIGTGQSFPWFADSALCVDVIFHGVLNSRSESSILRTFPSLLRHQLGPHHMYFLAGYCCFFSGLYLTPYKVFYAIAALGYISLALKISQGNKNDLRFRTKSRIHRN</sequence>
<feature type="domain" description="Translation initiation factor 5A C-terminal" evidence="2">
    <location>
        <begin position="83"/>
        <end position="152"/>
    </location>
</feature>
<dbReference type="InterPro" id="IPR012340">
    <property type="entry name" value="NA-bd_OB-fold"/>
</dbReference>
<dbReference type="SUPFAM" id="SSF50104">
    <property type="entry name" value="Translation proteins SH3-like domain"/>
    <property type="match status" value="1"/>
</dbReference>
<dbReference type="Gene3D" id="2.40.50.140">
    <property type="entry name" value="Nucleic acid-binding proteins"/>
    <property type="match status" value="1"/>
</dbReference>
<dbReference type="GO" id="GO:0045905">
    <property type="term" value="P:positive regulation of translational termination"/>
    <property type="evidence" value="ECO:0007669"/>
    <property type="project" value="InterPro"/>
</dbReference>
<keyword evidence="1" id="KW-1133">Transmembrane helix</keyword>
<dbReference type="InterPro" id="IPR008991">
    <property type="entry name" value="Translation_prot_SH3-like_sf"/>
</dbReference>
<proteinExistence type="predicted"/>
<dbReference type="GO" id="GO:0003746">
    <property type="term" value="F:translation elongation factor activity"/>
    <property type="evidence" value="ECO:0007669"/>
    <property type="project" value="InterPro"/>
</dbReference>
<keyword evidence="1" id="KW-0472">Membrane</keyword>
<dbReference type="AlphaFoldDB" id="A0A816N338"/>
<dbReference type="Pfam" id="PF01287">
    <property type="entry name" value="eIF-5a"/>
    <property type="match status" value="1"/>
</dbReference>
<keyword evidence="1" id="KW-0812">Transmembrane</keyword>
<dbReference type="GO" id="GO:0003723">
    <property type="term" value="F:RNA binding"/>
    <property type="evidence" value="ECO:0007669"/>
    <property type="project" value="InterPro"/>
</dbReference>
<dbReference type="EMBL" id="HG994371">
    <property type="protein sequence ID" value="CAF2005308.1"/>
    <property type="molecule type" value="Genomic_DNA"/>
</dbReference>
<name>A0A816N338_BRANA</name>
<organism evidence="3">
    <name type="scientific">Brassica napus</name>
    <name type="common">Rape</name>
    <dbReference type="NCBI Taxonomy" id="3708"/>
    <lineage>
        <taxon>Eukaryota</taxon>
        <taxon>Viridiplantae</taxon>
        <taxon>Streptophyta</taxon>
        <taxon>Embryophyta</taxon>
        <taxon>Tracheophyta</taxon>
        <taxon>Spermatophyta</taxon>
        <taxon>Magnoliopsida</taxon>
        <taxon>eudicotyledons</taxon>
        <taxon>Gunneridae</taxon>
        <taxon>Pentapetalae</taxon>
        <taxon>rosids</taxon>
        <taxon>malvids</taxon>
        <taxon>Brassicales</taxon>
        <taxon>Brassicaceae</taxon>
        <taxon>Brassiceae</taxon>
        <taxon>Brassica</taxon>
    </lineage>
</organism>
<reference evidence="3" key="1">
    <citation type="submission" date="2021-01" db="EMBL/GenBank/DDBJ databases">
        <authorList>
            <consortium name="Genoscope - CEA"/>
            <person name="William W."/>
        </authorList>
    </citation>
    <scope>NUCLEOTIDE SEQUENCE</scope>
</reference>
<feature type="transmembrane region" description="Helical" evidence="1">
    <location>
        <begin position="257"/>
        <end position="276"/>
    </location>
</feature>
<dbReference type="SUPFAM" id="SSF50249">
    <property type="entry name" value="Nucleic acid-binding proteins"/>
    <property type="match status" value="1"/>
</dbReference>
<dbReference type="SMR" id="A0A816N338"/>
<gene>
    <name evidence="3" type="ORF">DARMORV10_C07P36330.1</name>
</gene>
<feature type="transmembrane region" description="Helical" evidence="1">
    <location>
        <begin position="320"/>
        <end position="339"/>
    </location>
</feature>